<dbReference type="Proteomes" id="UP000494115">
    <property type="component" value="Unassembled WGS sequence"/>
</dbReference>
<feature type="signal peptide" evidence="11">
    <location>
        <begin position="1"/>
        <end position="20"/>
    </location>
</feature>
<dbReference type="InterPro" id="IPR001702">
    <property type="entry name" value="Porin_Gram-ve"/>
</dbReference>
<keyword evidence="6 11" id="KW-0732">Signal</keyword>
<keyword evidence="8" id="KW-0626">Porin</keyword>
<gene>
    <name evidence="13" type="ORF">LMG28138_00009</name>
</gene>
<protein>
    <submittedName>
        <fullName evidence="13">Outer membrane porin protein</fullName>
    </submittedName>
</protein>
<evidence type="ECO:0000313" key="13">
    <source>
        <dbReference type="EMBL" id="CAB3775763.1"/>
    </source>
</evidence>
<evidence type="ECO:0000313" key="14">
    <source>
        <dbReference type="Proteomes" id="UP000494115"/>
    </source>
</evidence>
<evidence type="ECO:0000259" key="12">
    <source>
        <dbReference type="Pfam" id="PF13609"/>
    </source>
</evidence>
<evidence type="ECO:0000256" key="4">
    <source>
        <dbReference type="ARBA" id="ARBA00022452"/>
    </source>
</evidence>
<dbReference type="RefSeq" id="WP_175102597.1">
    <property type="nucleotide sequence ID" value="NZ_CADIKM010000001.1"/>
</dbReference>
<keyword evidence="9" id="KW-0472">Membrane</keyword>
<dbReference type="AlphaFoldDB" id="A0A6S7ASM7"/>
<evidence type="ECO:0000256" key="2">
    <source>
        <dbReference type="ARBA" id="ARBA00011233"/>
    </source>
</evidence>
<dbReference type="InterPro" id="IPR033900">
    <property type="entry name" value="Gram_neg_porin_domain"/>
</dbReference>
<dbReference type="SUPFAM" id="SSF56935">
    <property type="entry name" value="Porins"/>
    <property type="match status" value="1"/>
</dbReference>
<evidence type="ECO:0000256" key="6">
    <source>
        <dbReference type="ARBA" id="ARBA00022729"/>
    </source>
</evidence>
<feature type="chain" id="PRO_5028901354" evidence="11">
    <location>
        <begin position="21"/>
        <end position="380"/>
    </location>
</feature>
<evidence type="ECO:0000256" key="8">
    <source>
        <dbReference type="ARBA" id="ARBA00023114"/>
    </source>
</evidence>
<dbReference type="Gene3D" id="2.40.160.10">
    <property type="entry name" value="Porin"/>
    <property type="match status" value="1"/>
</dbReference>
<keyword evidence="14" id="KW-1185">Reference proteome</keyword>
<dbReference type="InterPro" id="IPR002299">
    <property type="entry name" value="Porin_Neis"/>
</dbReference>
<proteinExistence type="predicted"/>
<evidence type="ECO:0000256" key="1">
    <source>
        <dbReference type="ARBA" id="ARBA00004571"/>
    </source>
</evidence>
<dbReference type="InterPro" id="IPR050298">
    <property type="entry name" value="Gram-neg_bact_OMP"/>
</dbReference>
<dbReference type="GO" id="GO:0015288">
    <property type="term" value="F:porin activity"/>
    <property type="evidence" value="ECO:0007669"/>
    <property type="project" value="UniProtKB-KW"/>
</dbReference>
<evidence type="ECO:0000256" key="7">
    <source>
        <dbReference type="ARBA" id="ARBA00023065"/>
    </source>
</evidence>
<dbReference type="Pfam" id="PF13609">
    <property type="entry name" value="Porin_4"/>
    <property type="match status" value="1"/>
</dbReference>
<reference evidence="13 14" key="1">
    <citation type="submission" date="2020-04" db="EMBL/GenBank/DDBJ databases">
        <authorList>
            <person name="De Canck E."/>
        </authorList>
    </citation>
    <scope>NUCLEOTIDE SEQUENCE [LARGE SCALE GENOMIC DNA]</scope>
    <source>
        <strain evidence="13 14">LMG 28138</strain>
    </source>
</reference>
<name>A0A6S7ASM7_9BURK</name>
<comment type="subunit">
    <text evidence="2">Homotrimer.</text>
</comment>
<dbReference type="PRINTS" id="PR00182">
    <property type="entry name" value="ECOLNEIPORIN"/>
</dbReference>
<keyword evidence="5" id="KW-0812">Transmembrane</keyword>
<evidence type="ECO:0000256" key="3">
    <source>
        <dbReference type="ARBA" id="ARBA00022448"/>
    </source>
</evidence>
<dbReference type="EMBL" id="CADIKM010000001">
    <property type="protein sequence ID" value="CAB3775763.1"/>
    <property type="molecule type" value="Genomic_DNA"/>
</dbReference>
<keyword evidence="3" id="KW-0813">Transport</keyword>
<feature type="domain" description="Porin" evidence="12">
    <location>
        <begin position="13"/>
        <end position="348"/>
    </location>
</feature>
<dbReference type="GO" id="GO:0046930">
    <property type="term" value="C:pore complex"/>
    <property type="evidence" value="ECO:0007669"/>
    <property type="project" value="UniProtKB-KW"/>
</dbReference>
<dbReference type="PRINTS" id="PR00184">
    <property type="entry name" value="NEISSPPORIN"/>
</dbReference>
<evidence type="ECO:0000256" key="10">
    <source>
        <dbReference type="ARBA" id="ARBA00023237"/>
    </source>
</evidence>
<evidence type="ECO:0000256" key="5">
    <source>
        <dbReference type="ARBA" id="ARBA00022692"/>
    </source>
</evidence>
<keyword evidence="10" id="KW-0998">Cell outer membrane</keyword>
<keyword evidence="7" id="KW-0406">Ion transport</keyword>
<accession>A0A6S7ASM7</accession>
<keyword evidence="4" id="KW-1134">Transmembrane beta strand</keyword>
<evidence type="ECO:0000256" key="11">
    <source>
        <dbReference type="SAM" id="SignalP"/>
    </source>
</evidence>
<dbReference type="InterPro" id="IPR023614">
    <property type="entry name" value="Porin_dom_sf"/>
</dbReference>
<evidence type="ECO:0000256" key="9">
    <source>
        <dbReference type="ARBA" id="ARBA00023136"/>
    </source>
</evidence>
<comment type="subcellular location">
    <subcellularLocation>
        <location evidence="1">Cell outer membrane</location>
        <topology evidence="1">Multi-pass membrane protein</topology>
    </subcellularLocation>
</comment>
<organism evidence="13 14">
    <name type="scientific">Pararobbsia alpina</name>
    <dbReference type="NCBI Taxonomy" id="621374"/>
    <lineage>
        <taxon>Bacteria</taxon>
        <taxon>Pseudomonadati</taxon>
        <taxon>Pseudomonadota</taxon>
        <taxon>Betaproteobacteria</taxon>
        <taxon>Burkholderiales</taxon>
        <taxon>Burkholderiaceae</taxon>
        <taxon>Pararobbsia</taxon>
    </lineage>
</organism>
<dbReference type="PANTHER" id="PTHR34501:SF9">
    <property type="entry name" value="MAJOR OUTER MEMBRANE PROTEIN P.IA"/>
    <property type="match status" value="1"/>
</dbReference>
<dbReference type="GO" id="GO:0034220">
    <property type="term" value="P:monoatomic ion transmembrane transport"/>
    <property type="evidence" value="ECO:0007669"/>
    <property type="project" value="InterPro"/>
</dbReference>
<dbReference type="CDD" id="cd00342">
    <property type="entry name" value="gram_neg_porins"/>
    <property type="match status" value="1"/>
</dbReference>
<dbReference type="PANTHER" id="PTHR34501">
    <property type="entry name" value="PROTEIN YDDL-RELATED"/>
    <property type="match status" value="1"/>
</dbReference>
<sequence>MKKTLLLAGITGLFASMAHAQSNVTLYGLLDAGVTYTSNDQKQSGANFRATGNQTSGSRFGLAGAEDLGGGLKAIFTLESGFDVFDGTADNDRLFNRQSWVGLSSPTWGAVTIGRQYDSVVDYLSPLSLANIDEKGGGRMFSHPFNNDNLNASFRINNSFKYASPNWGGFSFGALYGASNDENGMSSNNRAYSIGAKYENGPLRLAASYLALNEPNGAGNSGGAVSNDYAFQADKQQTFGVGGSYAFGPATLGFVYTQTTLDSVQNFGAGSGLSTVGSSDMKINNYELNGKYSVTPAWLLSAAYTFTDAKYRTTTGDQKGNWNQFTIMSDYSLSKRTDVYLAAAYQTAGGDADRAFIAGGSGYSDSDSQVVVTTGMRHRF</sequence>
<dbReference type="GO" id="GO:0009279">
    <property type="term" value="C:cell outer membrane"/>
    <property type="evidence" value="ECO:0007669"/>
    <property type="project" value="UniProtKB-SubCell"/>
</dbReference>